<evidence type="ECO:0000313" key="1">
    <source>
        <dbReference type="EMBL" id="KIM36643.1"/>
    </source>
</evidence>
<organism evidence="1 2">
    <name type="scientific">Hebeloma cylindrosporum</name>
    <dbReference type="NCBI Taxonomy" id="76867"/>
    <lineage>
        <taxon>Eukaryota</taxon>
        <taxon>Fungi</taxon>
        <taxon>Dikarya</taxon>
        <taxon>Basidiomycota</taxon>
        <taxon>Agaricomycotina</taxon>
        <taxon>Agaricomycetes</taxon>
        <taxon>Agaricomycetidae</taxon>
        <taxon>Agaricales</taxon>
        <taxon>Agaricineae</taxon>
        <taxon>Hymenogastraceae</taxon>
        <taxon>Hebeloma</taxon>
    </lineage>
</organism>
<reference evidence="1 2" key="1">
    <citation type="submission" date="2014-04" db="EMBL/GenBank/DDBJ databases">
        <authorList>
            <consortium name="DOE Joint Genome Institute"/>
            <person name="Kuo A."/>
            <person name="Gay G."/>
            <person name="Dore J."/>
            <person name="Kohler A."/>
            <person name="Nagy L.G."/>
            <person name="Floudas D."/>
            <person name="Copeland A."/>
            <person name="Barry K.W."/>
            <person name="Cichocki N."/>
            <person name="Veneault-Fourrey C."/>
            <person name="LaButti K."/>
            <person name="Lindquist E.A."/>
            <person name="Lipzen A."/>
            <person name="Lundell T."/>
            <person name="Morin E."/>
            <person name="Murat C."/>
            <person name="Sun H."/>
            <person name="Tunlid A."/>
            <person name="Henrissat B."/>
            <person name="Grigoriev I.V."/>
            <person name="Hibbett D.S."/>
            <person name="Martin F."/>
            <person name="Nordberg H.P."/>
            <person name="Cantor M.N."/>
            <person name="Hua S.X."/>
        </authorList>
    </citation>
    <scope>NUCLEOTIDE SEQUENCE [LARGE SCALE GENOMIC DNA]</scope>
    <source>
        <strain evidence="2">h7</strain>
    </source>
</reference>
<sequence>MGVAQGISIPLVCAYGAMNFSRYGAICNKHKISEPIEGVDFTVLPVLKKIEQGDAFTGT</sequence>
<name>A0A0C2XFF5_HEBCY</name>
<accession>A0A0C2XFF5</accession>
<evidence type="ECO:0000313" key="2">
    <source>
        <dbReference type="Proteomes" id="UP000053424"/>
    </source>
</evidence>
<keyword evidence="2" id="KW-1185">Reference proteome</keyword>
<dbReference type="AlphaFoldDB" id="A0A0C2XFF5"/>
<protein>
    <submittedName>
        <fullName evidence="1">Uncharacterized protein</fullName>
    </submittedName>
</protein>
<dbReference type="Proteomes" id="UP000053424">
    <property type="component" value="Unassembled WGS sequence"/>
</dbReference>
<reference evidence="2" key="2">
    <citation type="submission" date="2015-01" db="EMBL/GenBank/DDBJ databases">
        <title>Evolutionary Origins and Diversification of the Mycorrhizal Mutualists.</title>
        <authorList>
            <consortium name="DOE Joint Genome Institute"/>
            <consortium name="Mycorrhizal Genomics Consortium"/>
            <person name="Kohler A."/>
            <person name="Kuo A."/>
            <person name="Nagy L.G."/>
            <person name="Floudas D."/>
            <person name="Copeland A."/>
            <person name="Barry K.W."/>
            <person name="Cichocki N."/>
            <person name="Veneault-Fourrey C."/>
            <person name="LaButti K."/>
            <person name="Lindquist E.A."/>
            <person name="Lipzen A."/>
            <person name="Lundell T."/>
            <person name="Morin E."/>
            <person name="Murat C."/>
            <person name="Riley R."/>
            <person name="Ohm R."/>
            <person name="Sun H."/>
            <person name="Tunlid A."/>
            <person name="Henrissat B."/>
            <person name="Grigoriev I.V."/>
            <person name="Hibbett D.S."/>
            <person name="Martin F."/>
        </authorList>
    </citation>
    <scope>NUCLEOTIDE SEQUENCE [LARGE SCALE GENOMIC DNA]</scope>
    <source>
        <strain evidence="2">h7</strain>
    </source>
</reference>
<dbReference type="EMBL" id="KN831803">
    <property type="protein sequence ID" value="KIM36643.1"/>
    <property type="molecule type" value="Genomic_DNA"/>
</dbReference>
<proteinExistence type="predicted"/>
<dbReference type="HOGENOM" id="CLU_2961040_0_0_1"/>
<gene>
    <name evidence="1" type="ORF">M413DRAFT_448987</name>
</gene>